<sequence length="1235" mass="141032">MAEALLIEVGKSLAVDAAKALVQSVIGRASEEIRLAWGFRDELEKLRRKFEYVEALLEDLCRSKQAQQSKLVDAWLNRFKNVAYMADNVMDEYAYEMLRRKQQLRLKKSDGFSIKFRNCFTLSSNTTFFRIRMSLKVRQMLSLFDELDVEAKAIGLSQVEVARDALRGTAFINTDDRSRNQAREHASGVDNTNGFVGRKDDERKLIENLCVSFNEVDQLPMAAIVGIGGLGKTALARRLYDHHEINTHFGDNKVWICVSENFNITRLLNEMVEALTSNKGDLSNKDGILRKLEEKLKGKKFFLVLDDVWNEDQELWDSLRESLHKVGGLPGSVILITTRNKEVPNAARAVYIHGLEGLTPDESWDLFKHKVFLNDVSDLEEIGRRIVNKCKGVPLAINVIGCLLKSKQRSRREWEAIETSELWELPQGRNQILPSLLLSFNHLPSPSLKQCFAFCAIFSKDRVIEKDILIALWLAQGFLHIPSSETRKLTEEDIGDEICGVLLNNLFLQEDEIKKGGTLRYKMHDLVHDLAVYVSRDLLLIRDVKGQRKDGDYRHLVFTSEKDEQELLSESPEAKTLRKLRTISFEGVNSRSWWIYALYLRTLVLRSTELSDVPSAIELLKHLRFLDLSYNPIRMLPDSICKLYHLETLGLLDCKWLTKLPAKLDRLVNLRHIMTTTPMYASKGLAELKNLQTLPHLALDDGVQGWTIDELGCLHELRGEICIHGLEHVQNREQADKAALNRNDKVIKLTLTWAQNREETSQGNSDEDVLDGLQPHAGITSLELKNFYGKTFPSWLMNMTVVTSKLIGGNPKALTNLTMLKLLNCKNCRTLPTLGHLPFLKTLRLSMFDVETIGIEFYASSNPGNGSVKAFQSLRKLVISSFPRLTTWIVPSQEDASVCPCLVHLKVQDCPELKSIPALDCESLTHLELHRLCSLEFLDILKVCTGLTMLHMCGMSLLTCLPAELANCRNLQRLDIETFEKLVSLPSLQSLRSLQALRINSHALTILPDDFFHGLSSLQELTIYGCEDLERIPTSLIQCTSLKKLWIFYCEMDAIPADLSMFRRLSDLVFSSYSVTSLRSMLEALEQLPLLRVLGIEGFRDEQQLGEYFSDMTPFLRLHSLKELRLLGWSEIRSLPEQLGLLTRITSLYIWFFEDLEEISECICNLSSLESLEFRACPSLKCLPSKEALLRLTKLRRLLIFYCPLLAESYVKVRGPEWQKIEHLKYIEVDDEEIY</sequence>
<dbReference type="Pfam" id="PF23559">
    <property type="entry name" value="WHD_DRP"/>
    <property type="match status" value="1"/>
</dbReference>
<comment type="caution">
    <text evidence="10">The sequence shown here is derived from an EMBL/GenBank/DDBJ whole genome shotgun (WGS) entry which is preliminary data.</text>
</comment>
<dbReference type="PRINTS" id="PR00364">
    <property type="entry name" value="DISEASERSIST"/>
</dbReference>
<dbReference type="GO" id="GO:0051707">
    <property type="term" value="P:response to other organism"/>
    <property type="evidence" value="ECO:0007669"/>
    <property type="project" value="UniProtKB-ARBA"/>
</dbReference>
<feature type="domain" description="NB-ARC" evidence="6">
    <location>
        <begin position="204"/>
        <end position="375"/>
    </location>
</feature>
<dbReference type="PANTHER" id="PTHR36766">
    <property type="entry name" value="PLANT BROAD-SPECTRUM MILDEW RESISTANCE PROTEIN RPW8"/>
    <property type="match status" value="1"/>
</dbReference>
<keyword evidence="5" id="KW-0067">ATP-binding</keyword>
<dbReference type="GO" id="GO:0005524">
    <property type="term" value="F:ATP binding"/>
    <property type="evidence" value="ECO:0007669"/>
    <property type="project" value="UniProtKB-KW"/>
</dbReference>
<dbReference type="InterPro" id="IPR001611">
    <property type="entry name" value="Leu-rich_rpt"/>
</dbReference>
<dbReference type="InterPro" id="IPR041118">
    <property type="entry name" value="Rx_N"/>
</dbReference>
<dbReference type="InterPro" id="IPR003591">
    <property type="entry name" value="Leu-rich_rpt_typical-subtyp"/>
</dbReference>
<dbReference type="SMART" id="SM00369">
    <property type="entry name" value="LRR_TYP"/>
    <property type="match status" value="3"/>
</dbReference>
<keyword evidence="2" id="KW-0677">Repeat</keyword>
<dbReference type="InterPro" id="IPR027417">
    <property type="entry name" value="P-loop_NTPase"/>
</dbReference>
<dbReference type="GO" id="GO:0043531">
    <property type="term" value="F:ADP binding"/>
    <property type="evidence" value="ECO:0007669"/>
    <property type="project" value="InterPro"/>
</dbReference>
<dbReference type="Gene3D" id="1.10.10.10">
    <property type="entry name" value="Winged helix-like DNA-binding domain superfamily/Winged helix DNA-binding domain"/>
    <property type="match status" value="1"/>
</dbReference>
<evidence type="ECO:0000256" key="2">
    <source>
        <dbReference type="ARBA" id="ARBA00022737"/>
    </source>
</evidence>
<dbReference type="InterPro" id="IPR056789">
    <property type="entry name" value="LRR_R13L1-DRL21"/>
</dbReference>
<feature type="domain" description="R13L1/DRL21-like LRR repeat region" evidence="9">
    <location>
        <begin position="708"/>
        <end position="846"/>
    </location>
</feature>
<gene>
    <name evidence="10" type="ORF">RND81_05G177500</name>
</gene>
<dbReference type="PROSITE" id="PS51450">
    <property type="entry name" value="LRR"/>
    <property type="match status" value="1"/>
</dbReference>
<dbReference type="PANTHER" id="PTHR36766:SF70">
    <property type="entry name" value="DISEASE RESISTANCE PROTEIN RGA4"/>
    <property type="match status" value="1"/>
</dbReference>
<evidence type="ECO:0008006" key="12">
    <source>
        <dbReference type="Google" id="ProtNLM"/>
    </source>
</evidence>
<evidence type="ECO:0000256" key="4">
    <source>
        <dbReference type="ARBA" id="ARBA00022821"/>
    </source>
</evidence>
<dbReference type="InterPro" id="IPR036388">
    <property type="entry name" value="WH-like_DNA-bd_sf"/>
</dbReference>
<feature type="domain" description="Disease resistance N-terminal" evidence="7">
    <location>
        <begin position="19"/>
        <end position="107"/>
    </location>
</feature>
<dbReference type="InterPro" id="IPR002182">
    <property type="entry name" value="NB-ARC"/>
</dbReference>
<evidence type="ECO:0000256" key="1">
    <source>
        <dbReference type="ARBA" id="ARBA00022614"/>
    </source>
</evidence>
<dbReference type="Proteomes" id="UP001443914">
    <property type="component" value="Unassembled WGS sequence"/>
</dbReference>
<evidence type="ECO:0000259" key="7">
    <source>
        <dbReference type="Pfam" id="PF18052"/>
    </source>
</evidence>
<accession>A0AAW1KYW9</accession>
<proteinExistence type="predicted"/>
<dbReference type="InterPro" id="IPR042197">
    <property type="entry name" value="Apaf_helical"/>
</dbReference>
<dbReference type="SUPFAM" id="SSF52058">
    <property type="entry name" value="L domain-like"/>
    <property type="match status" value="2"/>
</dbReference>
<dbReference type="Gene3D" id="1.20.5.4130">
    <property type="match status" value="1"/>
</dbReference>
<reference evidence="10" key="1">
    <citation type="submission" date="2024-03" db="EMBL/GenBank/DDBJ databases">
        <title>WGS assembly of Saponaria officinalis var. Norfolk2.</title>
        <authorList>
            <person name="Jenkins J."/>
            <person name="Shu S."/>
            <person name="Grimwood J."/>
            <person name="Barry K."/>
            <person name="Goodstein D."/>
            <person name="Schmutz J."/>
            <person name="Leebens-Mack J."/>
            <person name="Osbourn A."/>
        </authorList>
    </citation>
    <scope>NUCLEOTIDE SEQUENCE [LARGE SCALE GENOMIC DNA]</scope>
    <source>
        <strain evidence="10">JIC</strain>
    </source>
</reference>
<evidence type="ECO:0000256" key="3">
    <source>
        <dbReference type="ARBA" id="ARBA00022741"/>
    </source>
</evidence>
<evidence type="ECO:0000259" key="8">
    <source>
        <dbReference type="Pfam" id="PF23559"/>
    </source>
</evidence>
<organism evidence="10 11">
    <name type="scientific">Saponaria officinalis</name>
    <name type="common">Common soapwort</name>
    <name type="synonym">Lychnis saponaria</name>
    <dbReference type="NCBI Taxonomy" id="3572"/>
    <lineage>
        <taxon>Eukaryota</taxon>
        <taxon>Viridiplantae</taxon>
        <taxon>Streptophyta</taxon>
        <taxon>Embryophyta</taxon>
        <taxon>Tracheophyta</taxon>
        <taxon>Spermatophyta</taxon>
        <taxon>Magnoliopsida</taxon>
        <taxon>eudicotyledons</taxon>
        <taxon>Gunneridae</taxon>
        <taxon>Pentapetalae</taxon>
        <taxon>Caryophyllales</taxon>
        <taxon>Caryophyllaceae</taxon>
        <taxon>Caryophylleae</taxon>
        <taxon>Saponaria</taxon>
    </lineage>
</organism>
<keyword evidence="4" id="KW-0611">Plant defense</keyword>
<evidence type="ECO:0000313" key="11">
    <source>
        <dbReference type="Proteomes" id="UP001443914"/>
    </source>
</evidence>
<dbReference type="GO" id="GO:0006952">
    <property type="term" value="P:defense response"/>
    <property type="evidence" value="ECO:0007669"/>
    <property type="project" value="UniProtKB-KW"/>
</dbReference>
<evidence type="ECO:0000259" key="9">
    <source>
        <dbReference type="Pfam" id="PF25019"/>
    </source>
</evidence>
<evidence type="ECO:0000256" key="5">
    <source>
        <dbReference type="ARBA" id="ARBA00022840"/>
    </source>
</evidence>
<evidence type="ECO:0000259" key="6">
    <source>
        <dbReference type="Pfam" id="PF00931"/>
    </source>
</evidence>
<keyword evidence="1" id="KW-0433">Leucine-rich repeat</keyword>
<feature type="domain" description="Disease resistance protein winged helix" evidence="8">
    <location>
        <begin position="457"/>
        <end position="531"/>
    </location>
</feature>
<evidence type="ECO:0000313" key="10">
    <source>
        <dbReference type="EMBL" id="KAK9725918.1"/>
    </source>
</evidence>
<dbReference type="Gene3D" id="1.10.8.430">
    <property type="entry name" value="Helical domain of apoptotic protease-activating factors"/>
    <property type="match status" value="1"/>
</dbReference>
<name>A0AAW1KYW9_SAPOF</name>
<dbReference type="Pfam" id="PF25019">
    <property type="entry name" value="LRR_R13L1-DRL21"/>
    <property type="match status" value="1"/>
</dbReference>
<dbReference type="AlphaFoldDB" id="A0AAW1KYW9"/>
<dbReference type="SUPFAM" id="SSF52540">
    <property type="entry name" value="P-loop containing nucleoside triphosphate hydrolases"/>
    <property type="match status" value="1"/>
</dbReference>
<keyword evidence="3" id="KW-0547">Nucleotide-binding</keyword>
<dbReference type="EMBL" id="JBDFQZ010000005">
    <property type="protein sequence ID" value="KAK9725918.1"/>
    <property type="molecule type" value="Genomic_DNA"/>
</dbReference>
<protein>
    <recommendedName>
        <fullName evidence="12">Disease resistance protein RGA3</fullName>
    </recommendedName>
</protein>
<dbReference type="InterPro" id="IPR032675">
    <property type="entry name" value="LRR_dom_sf"/>
</dbReference>
<keyword evidence="11" id="KW-1185">Reference proteome</keyword>
<dbReference type="Gene3D" id="3.80.10.10">
    <property type="entry name" value="Ribonuclease Inhibitor"/>
    <property type="match status" value="3"/>
</dbReference>
<dbReference type="Pfam" id="PF00931">
    <property type="entry name" value="NB-ARC"/>
    <property type="match status" value="1"/>
</dbReference>
<dbReference type="Pfam" id="PF18052">
    <property type="entry name" value="Rx_N"/>
    <property type="match status" value="1"/>
</dbReference>
<dbReference type="Gene3D" id="3.40.50.300">
    <property type="entry name" value="P-loop containing nucleotide triphosphate hydrolases"/>
    <property type="match status" value="1"/>
</dbReference>
<dbReference type="InterPro" id="IPR058922">
    <property type="entry name" value="WHD_DRP"/>
</dbReference>